<evidence type="ECO:0000313" key="3">
    <source>
        <dbReference type="Proteomes" id="UP000887116"/>
    </source>
</evidence>
<reference evidence="2" key="1">
    <citation type="submission" date="2020-07" db="EMBL/GenBank/DDBJ databases">
        <title>Multicomponent nature underlies the extraordinary mechanical properties of spider dragline silk.</title>
        <authorList>
            <person name="Kono N."/>
            <person name="Nakamura H."/>
            <person name="Mori M."/>
            <person name="Yoshida Y."/>
            <person name="Ohtoshi R."/>
            <person name="Malay A.D."/>
            <person name="Moran D.A.P."/>
            <person name="Tomita M."/>
            <person name="Numata K."/>
            <person name="Arakawa K."/>
        </authorList>
    </citation>
    <scope>NUCLEOTIDE SEQUENCE</scope>
</reference>
<dbReference type="Proteomes" id="UP000887116">
    <property type="component" value="Unassembled WGS sequence"/>
</dbReference>
<evidence type="ECO:0000313" key="2">
    <source>
        <dbReference type="EMBL" id="GFQ96106.1"/>
    </source>
</evidence>
<name>A0A8X6L5H4_TRICU</name>
<sequence>MRTSLLELGDHEIFGRNCCHGTLLHYHEILRKDGFRTRVLIYSGIKPKASEFFGNRSFDIFNEFGNFLRHPFLAEDAPRKYCNFGCFLELEQSERERKPSLVKRGVPRATVPH</sequence>
<protein>
    <submittedName>
        <fullName evidence="2">Uncharacterized protein</fullName>
    </submittedName>
</protein>
<organism evidence="2 3">
    <name type="scientific">Trichonephila clavata</name>
    <name type="common">Joro spider</name>
    <name type="synonym">Nephila clavata</name>
    <dbReference type="NCBI Taxonomy" id="2740835"/>
    <lineage>
        <taxon>Eukaryota</taxon>
        <taxon>Metazoa</taxon>
        <taxon>Ecdysozoa</taxon>
        <taxon>Arthropoda</taxon>
        <taxon>Chelicerata</taxon>
        <taxon>Arachnida</taxon>
        <taxon>Araneae</taxon>
        <taxon>Araneomorphae</taxon>
        <taxon>Entelegynae</taxon>
        <taxon>Araneoidea</taxon>
        <taxon>Nephilidae</taxon>
        <taxon>Trichonephila</taxon>
    </lineage>
</organism>
<feature type="region of interest" description="Disordered" evidence="1">
    <location>
        <begin position="94"/>
        <end position="113"/>
    </location>
</feature>
<evidence type="ECO:0000256" key="1">
    <source>
        <dbReference type="SAM" id="MobiDB-lite"/>
    </source>
</evidence>
<dbReference type="AlphaFoldDB" id="A0A8X6L5H4"/>
<dbReference type="EMBL" id="BMAO01004652">
    <property type="protein sequence ID" value="GFQ96106.1"/>
    <property type="molecule type" value="Genomic_DNA"/>
</dbReference>
<keyword evidence="3" id="KW-1185">Reference proteome</keyword>
<proteinExistence type="predicted"/>
<accession>A0A8X6L5H4</accession>
<comment type="caution">
    <text evidence="2">The sequence shown here is derived from an EMBL/GenBank/DDBJ whole genome shotgun (WGS) entry which is preliminary data.</text>
</comment>
<gene>
    <name evidence="2" type="ORF">TNCT_98381</name>
</gene>